<evidence type="ECO:0000259" key="16">
    <source>
        <dbReference type="PROSITE" id="PS50262"/>
    </source>
</evidence>
<evidence type="ECO:0000256" key="2">
    <source>
        <dbReference type="ARBA" id="ARBA00022543"/>
    </source>
</evidence>
<comment type="caution">
    <text evidence="15">Lacks conserved residue(s) required for the propagation of feature annotation.</text>
</comment>
<evidence type="ECO:0000256" key="6">
    <source>
        <dbReference type="ARBA" id="ARBA00022925"/>
    </source>
</evidence>
<feature type="domain" description="G-protein coupled receptors family 1 profile" evidence="16">
    <location>
        <begin position="77"/>
        <end position="342"/>
    </location>
</feature>
<dbReference type="GO" id="GO:0004930">
    <property type="term" value="F:G protein-coupled receptor activity"/>
    <property type="evidence" value="ECO:0007669"/>
    <property type="project" value="UniProtKB-KW"/>
</dbReference>
<dbReference type="GO" id="GO:0007601">
    <property type="term" value="P:visual perception"/>
    <property type="evidence" value="ECO:0007669"/>
    <property type="project" value="UniProtKB-KW"/>
</dbReference>
<accession>A0A6H0X1K0</accession>
<dbReference type="InterPro" id="IPR017452">
    <property type="entry name" value="GPCR_Rhodpsn_7TM"/>
</dbReference>
<evidence type="ECO:0000256" key="10">
    <source>
        <dbReference type="ARBA" id="ARBA00023136"/>
    </source>
</evidence>
<dbReference type="PROSITE" id="PS50262">
    <property type="entry name" value="G_PROTEIN_RECEP_F1_2"/>
    <property type="match status" value="1"/>
</dbReference>
<keyword evidence="11" id="KW-1015">Disulfide bond</keyword>
<dbReference type="PROSITE" id="PS00238">
    <property type="entry name" value="OPSIN"/>
    <property type="match status" value="1"/>
</dbReference>
<evidence type="ECO:0000256" key="3">
    <source>
        <dbReference type="ARBA" id="ARBA00022553"/>
    </source>
</evidence>
<dbReference type="GO" id="GO:0009881">
    <property type="term" value="F:photoreceptor activity"/>
    <property type="evidence" value="ECO:0007669"/>
    <property type="project" value="UniProtKB-KW"/>
</dbReference>
<dbReference type="AlphaFoldDB" id="A0A6H0X1K0"/>
<proteinExistence type="evidence at transcript level"/>
<comment type="similarity">
    <text evidence="15">Belongs to the G-protein coupled receptor 1 family. Opsin subfamily.</text>
</comment>
<evidence type="ECO:0000256" key="13">
    <source>
        <dbReference type="ARBA" id="ARBA00023224"/>
    </source>
</evidence>
<evidence type="ECO:0000256" key="12">
    <source>
        <dbReference type="ARBA" id="ARBA00023170"/>
    </source>
</evidence>
<dbReference type="PROSITE" id="PS00237">
    <property type="entry name" value="G_PROTEIN_RECEP_F1_1"/>
    <property type="match status" value="1"/>
</dbReference>
<feature type="transmembrane region" description="Helical" evidence="15">
    <location>
        <begin position="178"/>
        <end position="204"/>
    </location>
</feature>
<keyword evidence="4 15" id="KW-0716">Sensory transduction</keyword>
<dbReference type="PRINTS" id="PR00577">
    <property type="entry name" value="OPSINRH3RH4"/>
</dbReference>
<keyword evidence="14" id="KW-0844">Vision</keyword>
<organism evidence="17">
    <name type="scientific">Neogonodactylus oerstedii</name>
    <name type="common">Mantis shrimp</name>
    <name type="synonym">Gonodactylus oerstedii</name>
    <dbReference type="NCBI Taxonomy" id="85128"/>
    <lineage>
        <taxon>Eukaryota</taxon>
        <taxon>Metazoa</taxon>
        <taxon>Ecdysozoa</taxon>
        <taxon>Arthropoda</taxon>
        <taxon>Crustacea</taxon>
        <taxon>Multicrustacea</taxon>
        <taxon>Malacostraca</taxon>
        <taxon>Eumalacostraca</taxon>
        <taxon>Hoplocarida</taxon>
        <taxon>Stomatopoda</taxon>
        <taxon>Gonodactylidae</taxon>
        <taxon>Neogonodactylus</taxon>
    </lineage>
</organism>
<dbReference type="EMBL" id="MT112866">
    <property type="protein sequence ID" value="QIW86030.1"/>
    <property type="molecule type" value="mRNA"/>
</dbReference>
<protein>
    <submittedName>
        <fullName evidence="17">Opsin M8</fullName>
    </submittedName>
</protein>
<evidence type="ECO:0000256" key="4">
    <source>
        <dbReference type="ARBA" id="ARBA00022606"/>
    </source>
</evidence>
<dbReference type="InterPro" id="IPR050125">
    <property type="entry name" value="GPCR_opsins"/>
</dbReference>
<feature type="transmembrane region" description="Helical" evidence="15">
    <location>
        <begin position="135"/>
        <end position="157"/>
    </location>
</feature>
<evidence type="ECO:0000256" key="9">
    <source>
        <dbReference type="ARBA" id="ARBA00023040"/>
    </source>
</evidence>
<evidence type="ECO:0000256" key="8">
    <source>
        <dbReference type="ARBA" id="ARBA00022991"/>
    </source>
</evidence>
<keyword evidence="12 15" id="KW-0675">Receptor</keyword>
<evidence type="ECO:0000256" key="7">
    <source>
        <dbReference type="ARBA" id="ARBA00022989"/>
    </source>
</evidence>
<keyword evidence="8 15" id="KW-0157">Chromophore</keyword>
<keyword evidence="7 15" id="KW-1133">Transmembrane helix</keyword>
<keyword evidence="2 15" id="KW-0600">Photoreceptor protein</keyword>
<evidence type="ECO:0000256" key="11">
    <source>
        <dbReference type="ARBA" id="ARBA00023157"/>
    </source>
</evidence>
<dbReference type="Pfam" id="PF00001">
    <property type="entry name" value="7tm_1"/>
    <property type="match status" value="1"/>
</dbReference>
<keyword evidence="9 15" id="KW-0297">G-protein coupled receptor</keyword>
<keyword evidence="3" id="KW-0597">Phosphoprotein</keyword>
<keyword evidence="6 15" id="KW-0681">Retinal protein</keyword>
<evidence type="ECO:0000256" key="1">
    <source>
        <dbReference type="ARBA" id="ARBA00004141"/>
    </source>
</evidence>
<dbReference type="CDD" id="cd15079">
    <property type="entry name" value="7tmA_photoreceptors_insect"/>
    <property type="match status" value="1"/>
</dbReference>
<evidence type="ECO:0000256" key="5">
    <source>
        <dbReference type="ARBA" id="ARBA00022692"/>
    </source>
</evidence>
<keyword evidence="10 15" id="KW-0472">Membrane</keyword>
<dbReference type="GO" id="GO:0016020">
    <property type="term" value="C:membrane"/>
    <property type="evidence" value="ECO:0007669"/>
    <property type="project" value="UniProtKB-SubCell"/>
</dbReference>
<sequence>MNPSISLINATGPRAMAYGANELSFGYPEGVTVVDIVPDAIRHMIHDHWTSYPPVNPMWHYLLGVVFVFLFMFSCTGNGLVMYLVIKNKNLRTPANMLVFNLAFSDFCMQVTQYPPYVYNCFNGGVWMFSPFLCELYACLGAIFGLCSLWTLAFVSFDRYNVIVKGVSAAPLTKGKALGFILFCWAYSIGWSIPPFLGWGAYIPEGILDSCSFDYLSRDANRRSYGLCIFAFDYAIPLLIIVLAYVFIVQAICAHEKAMREQAKKMNVTNLRSNADSNAQSAEVRIAKVAMTNVALWLISWTPYAAVTLQGLAFNQSGITPLVSMLPALLAKSAAVYNPMIYAINHPKFRLAIQKTLPWFCIHEPEAKSSDNQSNATKVEGKEETA</sequence>
<dbReference type="Gene3D" id="1.20.1070.10">
    <property type="entry name" value="Rhodopsin 7-helix transmembrane proteins"/>
    <property type="match status" value="1"/>
</dbReference>
<feature type="transmembrane region" description="Helical" evidence="15">
    <location>
        <begin position="59"/>
        <end position="86"/>
    </location>
</feature>
<feature type="transmembrane region" description="Helical" evidence="15">
    <location>
        <begin position="98"/>
        <end position="115"/>
    </location>
</feature>
<dbReference type="SUPFAM" id="SSF81321">
    <property type="entry name" value="Family A G protein-coupled receptor-like"/>
    <property type="match status" value="1"/>
</dbReference>
<gene>
    <name evidence="17" type="primary">M8</name>
</gene>
<evidence type="ECO:0000256" key="14">
    <source>
        <dbReference type="ARBA" id="ARBA00023305"/>
    </source>
</evidence>
<dbReference type="GO" id="GO:0007602">
    <property type="term" value="P:phototransduction"/>
    <property type="evidence" value="ECO:0007669"/>
    <property type="project" value="UniProtKB-KW"/>
</dbReference>
<evidence type="ECO:0000313" key="17">
    <source>
        <dbReference type="EMBL" id="QIW86030.1"/>
    </source>
</evidence>
<keyword evidence="5 15" id="KW-0812">Transmembrane</keyword>
<dbReference type="InterPro" id="IPR001760">
    <property type="entry name" value="Opsin"/>
</dbReference>
<dbReference type="PRINTS" id="PR00238">
    <property type="entry name" value="OPSIN"/>
</dbReference>
<keyword evidence="13 15" id="KW-0807">Transducer</keyword>
<dbReference type="InterPro" id="IPR027430">
    <property type="entry name" value="Retinal_BS"/>
</dbReference>
<evidence type="ECO:0000256" key="15">
    <source>
        <dbReference type="RuleBase" id="RU004951"/>
    </source>
</evidence>
<comment type="subcellular location">
    <subcellularLocation>
        <location evidence="1 15">Membrane</location>
        <topology evidence="1 15">Multi-pass membrane protein</topology>
    </subcellularLocation>
</comment>
<name>A0A6H0X1K0_NEOOE</name>
<dbReference type="FunFam" id="1.20.1070.10:FF:000044">
    <property type="entry name" value="Opsin, ultraviolet-sensitive"/>
    <property type="match status" value="1"/>
</dbReference>
<reference evidence="17" key="1">
    <citation type="journal article" date="2020" name="Proc. Natl. Acad. Sci. U.S.A.">
        <title>Exceptional diversity of opsin expression patterns in Neogonodactylus oerstedii (Stomatopoda) retinas.</title>
        <authorList>
            <person name="Porter M.L."/>
            <person name="Awata H."/>
            <person name="Bok M.J."/>
            <person name="Cronin T.W."/>
        </authorList>
    </citation>
    <scope>NUCLEOTIDE SEQUENCE</scope>
</reference>
<dbReference type="PANTHER" id="PTHR24240">
    <property type="entry name" value="OPSIN"/>
    <property type="match status" value="1"/>
</dbReference>
<dbReference type="PRINTS" id="PR00237">
    <property type="entry name" value="GPCRRHODOPSN"/>
</dbReference>
<feature type="transmembrane region" description="Helical" evidence="15">
    <location>
        <begin position="224"/>
        <end position="254"/>
    </location>
</feature>
<dbReference type="InterPro" id="IPR000276">
    <property type="entry name" value="GPCR_Rhodpsn"/>
</dbReference>